<evidence type="ECO:0000313" key="2">
    <source>
        <dbReference type="EMBL" id="CAD8459552.1"/>
    </source>
</evidence>
<protein>
    <submittedName>
        <fullName evidence="2">Uncharacterized protein</fullName>
    </submittedName>
</protein>
<dbReference type="AlphaFoldDB" id="A0A7S0H1E8"/>
<reference evidence="2" key="1">
    <citation type="submission" date="2021-01" db="EMBL/GenBank/DDBJ databases">
        <authorList>
            <person name="Corre E."/>
            <person name="Pelletier E."/>
            <person name="Niang G."/>
            <person name="Scheremetjew M."/>
            <person name="Finn R."/>
            <person name="Kale V."/>
            <person name="Holt S."/>
            <person name="Cochrane G."/>
            <person name="Meng A."/>
            <person name="Brown T."/>
            <person name="Cohen L."/>
        </authorList>
    </citation>
    <scope>NUCLEOTIDE SEQUENCE</scope>
    <source>
        <strain evidence="2">CCMP2058</strain>
    </source>
</reference>
<proteinExistence type="predicted"/>
<gene>
    <name evidence="2" type="ORF">LAMO00422_LOCUS18505</name>
</gene>
<feature type="compositionally biased region" description="Polar residues" evidence="1">
    <location>
        <begin position="34"/>
        <end position="63"/>
    </location>
</feature>
<sequence length="529" mass="59287">MQISNLSMRKLKRSLRKSESMSLVVSGPPGAPTDLTSATSASPRENMNTSQASVSSSLFQGGTSLARPPSPWGRGSSGLNVSQSSLDSTTAQIAKKNRSRISANLEPTNILSIQERKMGALEEEIYTSEDMQKGSNEISRYFGEPGPPRFLERQRLISLSKIALHANVKCYDIALCFYTMDPKLWKPDFAKFAPQPSDATSAAEFLGTMTWLRQKSNINKKSSWLLMQLDPIENLTLRLLALPKMTTRLKFGDYRANFLDRIAAFEDKIGDIRLAVEEIRRDAEKIGFAVRKARQIASRMRITWRQGSQTPAKSGQSNYAVSVLKFIHSISTSTGKSRNSVIDFLTISLQGQPFKPLSMISSLKHTKHAYEISQNLNRELNTFLNFFTDLSRCLPDHKPASWEKAESKSMGSSMSFSGLPRKSQRASEFNDTTMRVKGLDRLIKSVDEGLEDRLDVNLHDFVVKGRPRLSRLYRSVTGLSHHIQVISAFLTGKRDSRGEAPVRIELFFGAIQNFKNALEDGCKINKIRF</sequence>
<evidence type="ECO:0000256" key="1">
    <source>
        <dbReference type="SAM" id="MobiDB-lite"/>
    </source>
</evidence>
<feature type="region of interest" description="Disordered" evidence="1">
    <location>
        <begin position="1"/>
        <end position="85"/>
    </location>
</feature>
<accession>A0A7S0H1E8</accession>
<feature type="region of interest" description="Disordered" evidence="1">
    <location>
        <begin position="401"/>
        <end position="427"/>
    </location>
</feature>
<organism evidence="2">
    <name type="scientific">Amorphochlora amoebiformis</name>
    <dbReference type="NCBI Taxonomy" id="1561963"/>
    <lineage>
        <taxon>Eukaryota</taxon>
        <taxon>Sar</taxon>
        <taxon>Rhizaria</taxon>
        <taxon>Cercozoa</taxon>
        <taxon>Chlorarachniophyceae</taxon>
        <taxon>Amorphochlora</taxon>
    </lineage>
</organism>
<name>A0A7S0H1E8_9EUKA</name>
<feature type="compositionally biased region" description="Low complexity" evidence="1">
    <location>
        <begin position="408"/>
        <end position="418"/>
    </location>
</feature>
<dbReference type="EMBL" id="HBEM01027174">
    <property type="protein sequence ID" value="CAD8459552.1"/>
    <property type="molecule type" value="Transcribed_RNA"/>
</dbReference>